<protein>
    <submittedName>
        <fullName evidence="1">Uncharacterized protein</fullName>
    </submittedName>
</protein>
<accession>A0A2T0RNK4</accession>
<evidence type="ECO:0000313" key="2">
    <source>
        <dbReference type="Proteomes" id="UP000239209"/>
    </source>
</evidence>
<gene>
    <name evidence="1" type="ORF">CLV70_11645</name>
</gene>
<dbReference type="RefSeq" id="WP_106129749.1">
    <property type="nucleotide sequence ID" value="NZ_PVZG01000016.1"/>
</dbReference>
<dbReference type="Proteomes" id="UP000239209">
    <property type="component" value="Unassembled WGS sequence"/>
</dbReference>
<comment type="caution">
    <text evidence="1">The sequence shown here is derived from an EMBL/GenBank/DDBJ whole genome shotgun (WGS) entry which is preliminary data.</text>
</comment>
<name>A0A2T0RNK4_9ACTN</name>
<proteinExistence type="predicted"/>
<sequence length="533" mass="57780">MNTPDARAAVLTAVPGGRAATPTTAVPDRSAVTVSDAVVPGPGALLGLDQLVVALAELGRALDPLGDELKLRVGGTILAHPVVFAVSFVEGLVTEVLTTVWHVVQLVAEAVVWILELAGCVLAAEAVELMSLDELKAWVLAREVCAPVRRAVVVLAGVLRTGLELAGVLEQVADVAGRRPGRDWGTVVEERVRAVTVAARVLARNADRFRPVLRAYADDPAAVGEALGRLAGVAATVLVPELDPLVLAARALKVRTAARFVEPLRETAGALPSGRETALLDGALDDLVEGVAEEFRRRGRPSPYATGPSRRVLTDLESILGAGRAVEEARLLLEESFVRAGRRIDLRIGSYRELRTEVMVVNRRGRLAALFEMHADRTALAGADVAVWQGVRRDHFARIWERAHIIDRRLTKAQFEADLRAVTGWADGEEAACIVVTAADHRLSVEKLLRESFGGLPEEFNPHELESITTAFRKLTITVKDDVATAHYLGRSTTTTSRLVRWIDELWRGFPRIHREVDRVLGPIVAQLEKMGR</sequence>
<organism evidence="1 2">
    <name type="scientific">Pseudosporangium ferrugineum</name>
    <dbReference type="NCBI Taxonomy" id="439699"/>
    <lineage>
        <taxon>Bacteria</taxon>
        <taxon>Bacillati</taxon>
        <taxon>Actinomycetota</taxon>
        <taxon>Actinomycetes</taxon>
        <taxon>Micromonosporales</taxon>
        <taxon>Micromonosporaceae</taxon>
        <taxon>Pseudosporangium</taxon>
    </lineage>
</organism>
<dbReference type="EMBL" id="PVZG01000016">
    <property type="protein sequence ID" value="PRY22786.1"/>
    <property type="molecule type" value="Genomic_DNA"/>
</dbReference>
<dbReference type="AlphaFoldDB" id="A0A2T0RNK4"/>
<reference evidence="1 2" key="1">
    <citation type="submission" date="2018-03" db="EMBL/GenBank/DDBJ databases">
        <title>Genomic Encyclopedia of Archaeal and Bacterial Type Strains, Phase II (KMG-II): from individual species to whole genera.</title>
        <authorList>
            <person name="Goeker M."/>
        </authorList>
    </citation>
    <scope>NUCLEOTIDE SEQUENCE [LARGE SCALE GENOMIC DNA]</scope>
    <source>
        <strain evidence="1 2">DSM 45348</strain>
    </source>
</reference>
<keyword evidence="2" id="KW-1185">Reference proteome</keyword>
<evidence type="ECO:0000313" key="1">
    <source>
        <dbReference type="EMBL" id="PRY22786.1"/>
    </source>
</evidence>